<evidence type="ECO:0000256" key="2">
    <source>
        <dbReference type="ARBA" id="ARBA00022448"/>
    </source>
</evidence>
<dbReference type="GO" id="GO:0006999">
    <property type="term" value="P:nuclear pore organization"/>
    <property type="evidence" value="ECO:0007669"/>
    <property type="project" value="TreeGrafter"/>
</dbReference>
<dbReference type="AlphaFoldDB" id="A0AAF0DZC8"/>
<keyword evidence="2" id="KW-0813">Transport</keyword>
<feature type="compositionally biased region" description="Basic and acidic residues" evidence="5">
    <location>
        <begin position="171"/>
        <end position="180"/>
    </location>
</feature>
<evidence type="ECO:0000256" key="5">
    <source>
        <dbReference type="SAM" id="MobiDB-lite"/>
    </source>
</evidence>
<feature type="compositionally biased region" description="Polar residues" evidence="5">
    <location>
        <begin position="26"/>
        <end position="84"/>
    </location>
</feature>
<keyword evidence="8" id="KW-1185">Reference proteome</keyword>
<gene>
    <name evidence="7" type="ORF">MOBT1_002087</name>
</gene>
<dbReference type="GO" id="GO:0044615">
    <property type="term" value="C:nuclear pore nuclear basket"/>
    <property type="evidence" value="ECO:0007669"/>
    <property type="project" value="TreeGrafter"/>
</dbReference>
<dbReference type="GO" id="GO:0005543">
    <property type="term" value="F:phospholipid binding"/>
    <property type="evidence" value="ECO:0007669"/>
    <property type="project" value="TreeGrafter"/>
</dbReference>
<dbReference type="InterPro" id="IPR007846">
    <property type="entry name" value="RRM_NUP35_dom"/>
</dbReference>
<sequence length="460" mass="48200">MNFGNTSFGASPSTPAHGQPGLLQPQGANAFTPQSRPQLSPQNTFQLGQQSALATPQGQHNPSSLQTNSPYSPAPQPSMNAQPSPMQPGQAPVNYLPGYLSKMHTSLTLPGKDSQPSTRIMPSSSPTNHFSSSFFHPSLGADDSRMGQSPPPASSGREGSIFGVGGLRGSRKQEDPDRSSVLRAPSEPPVSAPSTSFFGADYGANAMEDDDAPPADALNDMAQQVPLAFQASMSARPAAPVEKEASAAPIAQRVVLVYGFPGYLYTQVMDQFAAIGGLQKHEEVPLDHNHADVLASTDGRSPKGALPSVARLTYAAPYQALMAVRRSGQLFANSCMLGVRWESDALHQLSQIKGLDAALLEEGESKPAVPSTPAQSRVLAENKSTPLFGRPIDVIDTPVSAMAKKNQSTPSLTPLRAAVHAGEAMWRNSVGGTPSTAPQPGAPAPSKTVIGRLADGLFGW</sequence>
<evidence type="ECO:0000259" key="6">
    <source>
        <dbReference type="Pfam" id="PF05172"/>
    </source>
</evidence>
<feature type="domain" description="RRM Nup35-type" evidence="6">
    <location>
        <begin position="252"/>
        <end position="343"/>
    </location>
</feature>
<dbReference type="EMBL" id="CP119937">
    <property type="protein sequence ID" value="WFD03398.1"/>
    <property type="molecule type" value="Genomic_DNA"/>
</dbReference>
<feature type="compositionally biased region" description="Polar residues" evidence="5">
    <location>
        <begin position="103"/>
        <end position="121"/>
    </location>
</feature>
<dbReference type="GO" id="GO:0017056">
    <property type="term" value="F:structural constituent of nuclear pore"/>
    <property type="evidence" value="ECO:0007669"/>
    <property type="project" value="TreeGrafter"/>
</dbReference>
<evidence type="ECO:0000256" key="1">
    <source>
        <dbReference type="ARBA" id="ARBA00004123"/>
    </source>
</evidence>
<comment type="subcellular location">
    <subcellularLocation>
        <location evidence="1">Nucleus</location>
    </subcellularLocation>
</comment>
<accession>A0AAF0DZC8</accession>
<dbReference type="GO" id="GO:0051028">
    <property type="term" value="P:mRNA transport"/>
    <property type="evidence" value="ECO:0007669"/>
    <property type="project" value="UniProtKB-KW"/>
</dbReference>
<dbReference type="PANTHER" id="PTHR21527">
    <property type="entry name" value="NUCLEOPORIN NUP35"/>
    <property type="match status" value="1"/>
</dbReference>
<organism evidence="7 8">
    <name type="scientific">Malassezia obtusa</name>
    <dbReference type="NCBI Taxonomy" id="76774"/>
    <lineage>
        <taxon>Eukaryota</taxon>
        <taxon>Fungi</taxon>
        <taxon>Dikarya</taxon>
        <taxon>Basidiomycota</taxon>
        <taxon>Ustilaginomycotina</taxon>
        <taxon>Malasseziomycetes</taxon>
        <taxon>Malasseziales</taxon>
        <taxon>Malasseziaceae</taxon>
        <taxon>Malassezia</taxon>
    </lineage>
</organism>
<dbReference type="PANTHER" id="PTHR21527:SF6">
    <property type="entry name" value="NUCLEOPORIN NUP35"/>
    <property type="match status" value="1"/>
</dbReference>
<reference evidence="7" key="1">
    <citation type="submission" date="2023-03" db="EMBL/GenBank/DDBJ databases">
        <title>Mating type loci evolution in Malassezia.</title>
        <authorList>
            <person name="Coelho M.A."/>
        </authorList>
    </citation>
    <scope>NUCLEOTIDE SEQUENCE</scope>
    <source>
        <strain evidence="7">CBS 7876</strain>
    </source>
</reference>
<keyword evidence="4" id="KW-0539">Nucleus</keyword>
<evidence type="ECO:0000256" key="3">
    <source>
        <dbReference type="ARBA" id="ARBA00022816"/>
    </source>
</evidence>
<protein>
    <recommendedName>
        <fullName evidence="6">RRM Nup35-type domain-containing protein</fullName>
    </recommendedName>
</protein>
<evidence type="ECO:0000313" key="7">
    <source>
        <dbReference type="EMBL" id="WFD03398.1"/>
    </source>
</evidence>
<dbReference type="GO" id="GO:0006607">
    <property type="term" value="P:NLS-bearing protein import into nucleus"/>
    <property type="evidence" value="ECO:0007669"/>
    <property type="project" value="TreeGrafter"/>
</dbReference>
<evidence type="ECO:0000256" key="4">
    <source>
        <dbReference type="ARBA" id="ARBA00023242"/>
    </source>
</evidence>
<name>A0AAF0DZC8_9BASI</name>
<evidence type="ECO:0000313" key="8">
    <source>
        <dbReference type="Proteomes" id="UP001214603"/>
    </source>
</evidence>
<dbReference type="InterPro" id="IPR012677">
    <property type="entry name" value="Nucleotide-bd_a/b_plait_sf"/>
</dbReference>
<proteinExistence type="predicted"/>
<dbReference type="GO" id="GO:0044613">
    <property type="term" value="C:nuclear pore central transport channel"/>
    <property type="evidence" value="ECO:0007669"/>
    <property type="project" value="TreeGrafter"/>
</dbReference>
<feature type="region of interest" description="Disordered" evidence="5">
    <location>
        <begin position="1"/>
        <end position="217"/>
    </location>
</feature>
<dbReference type="Gene3D" id="3.30.70.330">
    <property type="match status" value="1"/>
</dbReference>
<keyword evidence="3" id="KW-0509">mRNA transport</keyword>
<dbReference type="Pfam" id="PF05172">
    <property type="entry name" value="RRM_Nup35"/>
    <property type="match status" value="1"/>
</dbReference>
<dbReference type="Proteomes" id="UP001214603">
    <property type="component" value="Chromosome 4"/>
</dbReference>
<feature type="compositionally biased region" description="Low complexity" evidence="5">
    <location>
        <begin position="122"/>
        <end position="138"/>
    </location>
</feature>
<feature type="compositionally biased region" description="Polar residues" evidence="5">
    <location>
        <begin position="1"/>
        <end position="16"/>
    </location>
</feature>